<accession>A0A9P9FLD3</accession>
<dbReference type="AlphaFoldDB" id="A0A9P9FLD3"/>
<dbReference type="PANTHER" id="PTHR10622">
    <property type="entry name" value="HET DOMAIN-CONTAINING PROTEIN"/>
    <property type="match status" value="1"/>
</dbReference>
<name>A0A9P9FLD3_9HYPO</name>
<reference evidence="3" key="1">
    <citation type="journal article" date="2021" name="Nat. Commun.">
        <title>Genetic determinants of endophytism in the Arabidopsis root mycobiome.</title>
        <authorList>
            <person name="Mesny F."/>
            <person name="Miyauchi S."/>
            <person name="Thiergart T."/>
            <person name="Pickel B."/>
            <person name="Atanasova L."/>
            <person name="Karlsson M."/>
            <person name="Huettel B."/>
            <person name="Barry K.W."/>
            <person name="Haridas S."/>
            <person name="Chen C."/>
            <person name="Bauer D."/>
            <person name="Andreopoulos W."/>
            <person name="Pangilinan J."/>
            <person name="LaButti K."/>
            <person name="Riley R."/>
            <person name="Lipzen A."/>
            <person name="Clum A."/>
            <person name="Drula E."/>
            <person name="Henrissat B."/>
            <person name="Kohler A."/>
            <person name="Grigoriev I.V."/>
            <person name="Martin F.M."/>
            <person name="Hacquard S."/>
        </authorList>
    </citation>
    <scope>NUCLEOTIDE SEQUENCE</scope>
    <source>
        <strain evidence="3">MPI-CAGE-AT-0147</strain>
    </source>
</reference>
<sequence>MWLIDVTTFHLKYFHDPPPQYAILSHTWGEHEVVFRDMDDISRARQKVAWLKIQLTCDEARENMLPYAWIDSCCIDKSSSAELSEAINSMLEWYRQSTCCYAYLEDFNLPLSQNAETISRAAFDQLRQCRWFTRGWTLQELIAPTEVVFFSYAWEMIGTKDTLKHDLAEITGIEKSVLESVAHMTTVPVGRRMSWAAKRHTTRVEDMAYCLMGIFNVNMPLLYGEREKAFTRLQEEIARQHRDLSLFAWRQQDSIPQYRGIFANSPAEFIDCSSLVSRSPSSFFSEPSYSVTDTGLMV</sequence>
<feature type="domain" description="DUF8212" evidence="2">
    <location>
        <begin position="228"/>
        <end position="259"/>
    </location>
</feature>
<dbReference type="Pfam" id="PF26640">
    <property type="entry name" value="DUF8212"/>
    <property type="match status" value="1"/>
</dbReference>
<feature type="non-terminal residue" evidence="3">
    <location>
        <position position="298"/>
    </location>
</feature>
<dbReference type="PANTHER" id="PTHR10622:SF12">
    <property type="entry name" value="HET DOMAIN-CONTAINING PROTEIN"/>
    <property type="match status" value="1"/>
</dbReference>
<gene>
    <name evidence="3" type="ORF">EDB81DRAFT_618986</name>
</gene>
<dbReference type="EMBL" id="JAGMUV010000003">
    <property type="protein sequence ID" value="KAH7165317.1"/>
    <property type="molecule type" value="Genomic_DNA"/>
</dbReference>
<organism evidence="3 4">
    <name type="scientific">Dactylonectria macrodidyma</name>
    <dbReference type="NCBI Taxonomy" id="307937"/>
    <lineage>
        <taxon>Eukaryota</taxon>
        <taxon>Fungi</taxon>
        <taxon>Dikarya</taxon>
        <taxon>Ascomycota</taxon>
        <taxon>Pezizomycotina</taxon>
        <taxon>Sordariomycetes</taxon>
        <taxon>Hypocreomycetidae</taxon>
        <taxon>Hypocreales</taxon>
        <taxon>Nectriaceae</taxon>
        <taxon>Dactylonectria</taxon>
    </lineage>
</organism>
<feature type="domain" description="Heterokaryon incompatibility" evidence="1">
    <location>
        <begin position="21"/>
        <end position="105"/>
    </location>
</feature>
<protein>
    <submittedName>
        <fullName evidence="3">Heterokaryon incompatibility protein-domain-containing protein</fullName>
    </submittedName>
</protein>
<dbReference type="Proteomes" id="UP000738349">
    <property type="component" value="Unassembled WGS sequence"/>
</dbReference>
<evidence type="ECO:0000313" key="4">
    <source>
        <dbReference type="Proteomes" id="UP000738349"/>
    </source>
</evidence>
<keyword evidence="4" id="KW-1185">Reference proteome</keyword>
<proteinExistence type="predicted"/>
<evidence type="ECO:0000259" key="1">
    <source>
        <dbReference type="Pfam" id="PF06985"/>
    </source>
</evidence>
<dbReference type="OrthoDB" id="20872at2759"/>
<comment type="caution">
    <text evidence="3">The sequence shown here is derived from an EMBL/GenBank/DDBJ whole genome shotgun (WGS) entry which is preliminary data.</text>
</comment>
<evidence type="ECO:0000259" key="2">
    <source>
        <dbReference type="Pfam" id="PF26640"/>
    </source>
</evidence>
<dbReference type="Pfam" id="PF06985">
    <property type="entry name" value="HET"/>
    <property type="match status" value="1"/>
</dbReference>
<dbReference type="InterPro" id="IPR058525">
    <property type="entry name" value="DUF8212"/>
</dbReference>
<dbReference type="InterPro" id="IPR010730">
    <property type="entry name" value="HET"/>
</dbReference>
<evidence type="ECO:0000313" key="3">
    <source>
        <dbReference type="EMBL" id="KAH7165317.1"/>
    </source>
</evidence>